<accession>A0A511UU28</accession>
<name>A0A511UU28_9BACI</name>
<gene>
    <name evidence="3" type="ORF">CQU01_03380</name>
</gene>
<evidence type="ECO:0000313" key="3">
    <source>
        <dbReference type="EMBL" id="GEN30100.1"/>
    </source>
</evidence>
<keyword evidence="2" id="KW-0378">Hydrolase</keyword>
<evidence type="ECO:0000256" key="1">
    <source>
        <dbReference type="ARBA" id="ARBA00005953"/>
    </source>
</evidence>
<proteinExistence type="inferred from homology"/>
<dbReference type="GO" id="GO:0047617">
    <property type="term" value="F:fatty acyl-CoA hydrolase activity"/>
    <property type="evidence" value="ECO:0007669"/>
    <property type="project" value="TreeGrafter"/>
</dbReference>
<evidence type="ECO:0000313" key="4">
    <source>
        <dbReference type="Proteomes" id="UP000321491"/>
    </source>
</evidence>
<dbReference type="PIRSF" id="PIRSF003230">
    <property type="entry name" value="YbgC"/>
    <property type="match status" value="1"/>
</dbReference>
<dbReference type="InterPro" id="IPR029069">
    <property type="entry name" value="HotDog_dom_sf"/>
</dbReference>
<dbReference type="Pfam" id="PF13279">
    <property type="entry name" value="4HBT_2"/>
    <property type="match status" value="1"/>
</dbReference>
<dbReference type="PANTHER" id="PTHR31793">
    <property type="entry name" value="4-HYDROXYBENZOYL-COA THIOESTERASE FAMILY MEMBER"/>
    <property type="match status" value="1"/>
</dbReference>
<evidence type="ECO:0000256" key="2">
    <source>
        <dbReference type="ARBA" id="ARBA00022801"/>
    </source>
</evidence>
<comment type="similarity">
    <text evidence="1">Belongs to the 4-hydroxybenzoyl-CoA thioesterase family.</text>
</comment>
<dbReference type="OrthoDB" id="9800856at2"/>
<dbReference type="CDD" id="cd00586">
    <property type="entry name" value="4HBT"/>
    <property type="match status" value="1"/>
</dbReference>
<dbReference type="PANTHER" id="PTHR31793:SF27">
    <property type="entry name" value="NOVEL THIOESTERASE SUPERFAMILY DOMAIN AND SAPOSIN A-TYPE DOMAIN CONTAINING PROTEIN (0610012H03RIK)"/>
    <property type="match status" value="1"/>
</dbReference>
<protein>
    <submittedName>
        <fullName evidence="3">Tol-pal system-associated acyl-CoA thioesterase</fullName>
    </submittedName>
</protein>
<reference evidence="3 4" key="1">
    <citation type="submission" date="2019-07" db="EMBL/GenBank/DDBJ databases">
        <title>Whole genome shotgun sequence of Cerasibacillus quisquiliarum NBRC 102429.</title>
        <authorList>
            <person name="Hosoyama A."/>
            <person name="Uohara A."/>
            <person name="Ohji S."/>
            <person name="Ichikawa N."/>
        </authorList>
    </citation>
    <scope>NUCLEOTIDE SEQUENCE [LARGE SCALE GENOMIC DNA]</scope>
    <source>
        <strain evidence="3 4">NBRC 102429</strain>
    </source>
</reference>
<dbReference type="InterPro" id="IPR006684">
    <property type="entry name" value="YbgC/YbaW"/>
</dbReference>
<sequence>MKNKYTFHVHFGDTDAAGIVYYPNYYKWMDQATHAFFKAKSLSISKLQNEKSIIIPLIEANCRFLRPLFYEDVVKVHTELTVERNKVLKLTHQFLRGDEKIANGYEVRMWTTRTDDGLKSTIMPDEIKKLLLK</sequence>
<dbReference type="InterPro" id="IPR050563">
    <property type="entry name" value="4-hydroxybenzoyl-CoA_TE"/>
</dbReference>
<dbReference type="Proteomes" id="UP000321491">
    <property type="component" value="Unassembled WGS sequence"/>
</dbReference>
<comment type="caution">
    <text evidence="3">The sequence shown here is derived from an EMBL/GenBank/DDBJ whole genome shotgun (WGS) entry which is preliminary data.</text>
</comment>
<keyword evidence="4" id="KW-1185">Reference proteome</keyword>
<dbReference type="RefSeq" id="WP_146935032.1">
    <property type="nucleotide sequence ID" value="NZ_BJXW01000004.1"/>
</dbReference>
<dbReference type="Gene3D" id="3.10.129.10">
    <property type="entry name" value="Hotdog Thioesterase"/>
    <property type="match status" value="1"/>
</dbReference>
<dbReference type="EMBL" id="BJXW01000004">
    <property type="protein sequence ID" value="GEN30100.1"/>
    <property type="molecule type" value="Genomic_DNA"/>
</dbReference>
<organism evidence="3 4">
    <name type="scientific">Cerasibacillus quisquiliarum</name>
    <dbReference type="NCBI Taxonomy" id="227865"/>
    <lineage>
        <taxon>Bacteria</taxon>
        <taxon>Bacillati</taxon>
        <taxon>Bacillota</taxon>
        <taxon>Bacilli</taxon>
        <taxon>Bacillales</taxon>
        <taxon>Bacillaceae</taxon>
        <taxon>Cerasibacillus</taxon>
    </lineage>
</organism>
<dbReference type="AlphaFoldDB" id="A0A511UU28"/>
<dbReference type="SUPFAM" id="SSF54637">
    <property type="entry name" value="Thioesterase/thiol ester dehydrase-isomerase"/>
    <property type="match status" value="1"/>
</dbReference>